<dbReference type="EMBL" id="CAXIPR030000087">
    <property type="protein sequence ID" value="CAM0144768.1"/>
    <property type="molecule type" value="Genomic_DNA"/>
</dbReference>
<dbReference type="InterPro" id="IPR055312">
    <property type="entry name" value="FBL15-like"/>
</dbReference>
<sequence>MAPGEGGGADRISGLPDELLHRILLLIPGGTAADAARTSVLSRRCLLLRYRRSIEVSRYRIRIGYGYGTSVKYPCNIGAHLPELALCYDDSREPPSLHDARRAHERADAALAVYSAPTVRRLEIVMPFGSRHVTGERVSSWLRFASRRLVSELKLSLPHPALAPDKGEEAVLPACERATAIDVESVGRALPFRLLPLTPPSFAALASLRITEARLDARELEHVLSSRCPRLKELVLEWVSFSPMRDDDGDAAAVLSIRSASLQRLQMASSEEFAGSLRIAAPELRVLAQRCFSCHDAYIAAPKLSEVYWHTLLYDPSRHRFAEAGRHLRRMEVTTGSPTMALMNRFDVVDELKLTISAPQGVHQYEKLLEDTNKLAKCAVLVLKFVELKHDFKPIMVHLLQQCAGARKLVVEFPFKMMDDYPCKSSGCPCNQLENSKTNRIVLHSLEEVEVKGGGEGDHKAELVRILCKYHATFKKKVFISVRGGAHTQRKIGNFVPPNDKYEITV</sequence>
<evidence type="ECO:0000313" key="2">
    <source>
        <dbReference type="Proteomes" id="UP001497457"/>
    </source>
</evidence>
<dbReference type="AlphaFoldDB" id="A0ABC9GRU9"/>
<gene>
    <name evidence="1" type="ORF">URODEC1_LOCUS118609</name>
</gene>
<evidence type="ECO:0008006" key="3">
    <source>
        <dbReference type="Google" id="ProtNLM"/>
    </source>
</evidence>
<name>A0ABC9GRU9_9POAL</name>
<dbReference type="PANTHER" id="PTHR34709">
    <property type="entry name" value="OS10G0396666 PROTEIN"/>
    <property type="match status" value="1"/>
</dbReference>
<evidence type="ECO:0000313" key="1">
    <source>
        <dbReference type="EMBL" id="CAM0144768.1"/>
    </source>
</evidence>
<proteinExistence type="predicted"/>
<organism evidence="1 2">
    <name type="scientific">Urochloa decumbens</name>
    <dbReference type="NCBI Taxonomy" id="240449"/>
    <lineage>
        <taxon>Eukaryota</taxon>
        <taxon>Viridiplantae</taxon>
        <taxon>Streptophyta</taxon>
        <taxon>Embryophyta</taxon>
        <taxon>Tracheophyta</taxon>
        <taxon>Spermatophyta</taxon>
        <taxon>Magnoliopsida</taxon>
        <taxon>Liliopsida</taxon>
        <taxon>Poales</taxon>
        <taxon>Poaceae</taxon>
        <taxon>PACMAD clade</taxon>
        <taxon>Panicoideae</taxon>
        <taxon>Panicodae</taxon>
        <taxon>Paniceae</taxon>
        <taxon>Melinidinae</taxon>
        <taxon>Urochloa</taxon>
    </lineage>
</organism>
<dbReference type="PANTHER" id="PTHR34709:SF72">
    <property type="entry name" value="OS07G0130000 PROTEIN"/>
    <property type="match status" value="1"/>
</dbReference>
<accession>A0ABC9GRU9</accession>
<dbReference type="Proteomes" id="UP001497457">
    <property type="component" value="Unassembled WGS sequence"/>
</dbReference>
<comment type="caution">
    <text evidence="1">The sequence shown here is derived from an EMBL/GenBank/DDBJ whole genome shotgun (WGS) entry which is preliminary data.</text>
</comment>
<keyword evidence="2" id="KW-1185">Reference proteome</keyword>
<protein>
    <recommendedName>
        <fullName evidence="3">F-box domain-containing protein</fullName>
    </recommendedName>
</protein>
<reference evidence="1" key="1">
    <citation type="submission" date="2024-10" db="EMBL/GenBank/DDBJ databases">
        <authorList>
            <person name="Ryan C."/>
        </authorList>
    </citation>
    <scope>NUCLEOTIDE SEQUENCE [LARGE SCALE GENOMIC DNA]</scope>
</reference>